<sequence>MPVDKGDYAVVIAQYKGGQWYLRSIADTFSIVGFSLNDATLVDGRDVTDTVLEVSPAAGMSDGDAWVNRIGVAVGHHVLTHHDDYEMYIVRKDDGFNMAHTILVPGETYQAVINGTPEYEGHKVIDFQISKLDLSDATIIGKTIEDRGWWTDPDVNMTFRGLIQK</sequence>
<gene>
    <name evidence="1" type="ORF">H7U32_09650</name>
</gene>
<protein>
    <submittedName>
        <fullName evidence="1">Uncharacterized protein</fullName>
    </submittedName>
</protein>
<name>A0A939BAN5_9BIFI</name>
<organism evidence="1 2">
    <name type="scientific">Bifidobacterium pullorum subsp. saeculare</name>
    <dbReference type="NCBI Taxonomy" id="78257"/>
    <lineage>
        <taxon>Bacteria</taxon>
        <taxon>Bacillati</taxon>
        <taxon>Actinomycetota</taxon>
        <taxon>Actinomycetes</taxon>
        <taxon>Bifidobacteriales</taxon>
        <taxon>Bifidobacteriaceae</taxon>
        <taxon>Bifidobacterium</taxon>
    </lineage>
</organism>
<reference evidence="1" key="1">
    <citation type="submission" date="2020-08" db="EMBL/GenBank/DDBJ databases">
        <authorList>
            <person name="Cejkova D."/>
            <person name="Kubasova T."/>
            <person name="Jahodarova E."/>
            <person name="Rychlik I."/>
        </authorList>
    </citation>
    <scope>NUCLEOTIDE SEQUENCE</scope>
    <source>
        <strain evidence="1">An836</strain>
    </source>
</reference>
<evidence type="ECO:0000313" key="1">
    <source>
        <dbReference type="EMBL" id="MBM6700535.1"/>
    </source>
</evidence>
<proteinExistence type="predicted"/>
<dbReference type="Proteomes" id="UP000718821">
    <property type="component" value="Unassembled WGS sequence"/>
</dbReference>
<feature type="non-terminal residue" evidence="1">
    <location>
        <position position="165"/>
    </location>
</feature>
<comment type="caution">
    <text evidence="1">The sequence shown here is derived from an EMBL/GenBank/DDBJ whole genome shotgun (WGS) entry which is preliminary data.</text>
</comment>
<reference evidence="1" key="2">
    <citation type="journal article" date="2021" name="Sci. Rep.">
        <title>The distribution of antibiotic resistance genes in chicken gut microbiota commensals.</title>
        <authorList>
            <person name="Juricova H."/>
            <person name="Matiasovicova J."/>
            <person name="Kubasova T."/>
            <person name="Cejkova D."/>
            <person name="Rychlik I."/>
        </authorList>
    </citation>
    <scope>NUCLEOTIDE SEQUENCE</scope>
    <source>
        <strain evidence="1">An836</strain>
    </source>
</reference>
<dbReference type="RefSeq" id="WP_204469842.1">
    <property type="nucleotide sequence ID" value="NZ_JACLYU010000109.1"/>
</dbReference>
<dbReference type="AlphaFoldDB" id="A0A939BAN5"/>
<keyword evidence="2" id="KW-1185">Reference proteome</keyword>
<evidence type="ECO:0000313" key="2">
    <source>
        <dbReference type="Proteomes" id="UP000718821"/>
    </source>
</evidence>
<dbReference type="EMBL" id="JACLYU010000109">
    <property type="protein sequence ID" value="MBM6700535.1"/>
    <property type="molecule type" value="Genomic_DNA"/>
</dbReference>
<accession>A0A939BAN5</accession>